<feature type="transmembrane region" description="Helical" evidence="2">
    <location>
        <begin position="60"/>
        <end position="80"/>
    </location>
</feature>
<feature type="compositionally biased region" description="Polar residues" evidence="1">
    <location>
        <begin position="258"/>
        <end position="267"/>
    </location>
</feature>
<organism evidence="3 4">
    <name type="scientific">Saccharata proteae CBS 121410</name>
    <dbReference type="NCBI Taxonomy" id="1314787"/>
    <lineage>
        <taxon>Eukaryota</taxon>
        <taxon>Fungi</taxon>
        <taxon>Dikarya</taxon>
        <taxon>Ascomycota</taxon>
        <taxon>Pezizomycotina</taxon>
        <taxon>Dothideomycetes</taxon>
        <taxon>Dothideomycetes incertae sedis</taxon>
        <taxon>Botryosphaeriales</taxon>
        <taxon>Saccharataceae</taxon>
        <taxon>Saccharata</taxon>
    </lineage>
</organism>
<proteinExistence type="predicted"/>
<name>A0A6A5YDQ9_9PEZI</name>
<keyword evidence="4" id="KW-1185">Reference proteome</keyword>
<protein>
    <submittedName>
        <fullName evidence="3">Uncharacterized protein</fullName>
    </submittedName>
</protein>
<dbReference type="OrthoDB" id="5372451at2759"/>
<feature type="transmembrane region" description="Helical" evidence="2">
    <location>
        <begin position="86"/>
        <end position="106"/>
    </location>
</feature>
<keyword evidence="2" id="KW-1133">Transmembrane helix</keyword>
<gene>
    <name evidence="3" type="ORF">K490DRAFT_36956</name>
</gene>
<feature type="region of interest" description="Disordered" evidence="1">
    <location>
        <begin position="302"/>
        <end position="328"/>
    </location>
</feature>
<keyword evidence="2" id="KW-0472">Membrane</keyword>
<dbReference type="AlphaFoldDB" id="A0A6A5YDQ9"/>
<accession>A0A6A5YDQ9</accession>
<evidence type="ECO:0000313" key="4">
    <source>
        <dbReference type="Proteomes" id="UP000799776"/>
    </source>
</evidence>
<sequence>MSNSKPYRSLGLPYISKPFVFAAGTGLLLALQNWPWRWVLSGAPLLTYSLLLGASKGTRIFPAIPLWTILTTLNLLYAVAATSWLLYWFFAAGCYTVLPFSCLFQFDAVANFARKRLRTVLKELHFMNDKIAFFDLPALEIDTEVDGLMVIRGLTISLSTLTIVAHGVEVGVKLSDDMEIALQTEIVTIPLFRRIDVGDVYGNLKGGQFEMTFGTLAGKAHDDTNGQLIGLDTPLLKAAAKSAEALVEEPEEMKDEMTNGNPPQASSIEKGLESVTQLSPDDEKADRKYKERLMFIHKSSTISQSRSNVNRRDSKVNGQNQKFDHGDKQHMRAAVCAQLHDKPTIPHPPRRSIKVTTIQNLPPPWLRRFLHRLPLLLRLLLNLISYFHPVNIASITAAGSGKWIRHMLEEKVFQGYGADGGELERLQQRIFTWLADANFAVEMANITGFATVPLMTAFDIVCRLFIDDVMMYRTLPEKVDLKQVVRLGGADSTIAVPTFLLPHHEHLLPSVPTRQDMDDQQHAIDNAQGAPKTIQAQYDLDQMKSDETNVKISAHVRLPACFDQTLLDFISALVKATKIVEMGKEEDALDQEVHSVKEFSKALHSSMKEKFKKTAVDAVANDRWIAKLVGKATRKLETAQGDVGYSGNIPVALAPYRAVAEDATKLLA</sequence>
<dbReference type="EMBL" id="ML978714">
    <property type="protein sequence ID" value="KAF2089616.1"/>
    <property type="molecule type" value="Genomic_DNA"/>
</dbReference>
<reference evidence="3" key="1">
    <citation type="journal article" date="2020" name="Stud. Mycol.">
        <title>101 Dothideomycetes genomes: a test case for predicting lifestyles and emergence of pathogens.</title>
        <authorList>
            <person name="Haridas S."/>
            <person name="Albert R."/>
            <person name="Binder M."/>
            <person name="Bloem J."/>
            <person name="Labutti K."/>
            <person name="Salamov A."/>
            <person name="Andreopoulos B."/>
            <person name="Baker S."/>
            <person name="Barry K."/>
            <person name="Bills G."/>
            <person name="Bluhm B."/>
            <person name="Cannon C."/>
            <person name="Castanera R."/>
            <person name="Culley D."/>
            <person name="Daum C."/>
            <person name="Ezra D."/>
            <person name="Gonzalez J."/>
            <person name="Henrissat B."/>
            <person name="Kuo A."/>
            <person name="Liang C."/>
            <person name="Lipzen A."/>
            <person name="Lutzoni F."/>
            <person name="Magnuson J."/>
            <person name="Mondo S."/>
            <person name="Nolan M."/>
            <person name="Ohm R."/>
            <person name="Pangilinan J."/>
            <person name="Park H.-J."/>
            <person name="Ramirez L."/>
            <person name="Alfaro M."/>
            <person name="Sun H."/>
            <person name="Tritt A."/>
            <person name="Yoshinaga Y."/>
            <person name="Zwiers L.-H."/>
            <person name="Turgeon B."/>
            <person name="Goodwin S."/>
            <person name="Spatafora J."/>
            <person name="Crous P."/>
            <person name="Grigoriev I."/>
        </authorList>
    </citation>
    <scope>NUCLEOTIDE SEQUENCE</scope>
    <source>
        <strain evidence="3">CBS 121410</strain>
    </source>
</reference>
<dbReference type="Proteomes" id="UP000799776">
    <property type="component" value="Unassembled WGS sequence"/>
</dbReference>
<feature type="transmembrane region" description="Helical" evidence="2">
    <location>
        <begin position="12"/>
        <end position="30"/>
    </location>
</feature>
<feature type="transmembrane region" description="Helical" evidence="2">
    <location>
        <begin position="36"/>
        <end position="53"/>
    </location>
</feature>
<evidence type="ECO:0000313" key="3">
    <source>
        <dbReference type="EMBL" id="KAF2089616.1"/>
    </source>
</evidence>
<feature type="region of interest" description="Disordered" evidence="1">
    <location>
        <begin position="249"/>
        <end position="283"/>
    </location>
</feature>
<keyword evidence="2" id="KW-0812">Transmembrane</keyword>
<evidence type="ECO:0000256" key="1">
    <source>
        <dbReference type="SAM" id="MobiDB-lite"/>
    </source>
</evidence>
<evidence type="ECO:0000256" key="2">
    <source>
        <dbReference type="SAM" id="Phobius"/>
    </source>
</evidence>